<evidence type="ECO:0000313" key="1">
    <source>
        <dbReference type="EMBL" id="KAJ2978354.1"/>
    </source>
</evidence>
<sequence length="757" mass="83065">MPRRGDSKGAKQRSTPGERVSSTISSYWSRGASASKTRHVNPTVLDQRVRDSPIQAPPFTPARRFHDPSAPTSTRKISASFSTDCPLSGHPTLAYSAVTASTTMNHPGPLTSHPINQSSARSSPQPRRSTDAYTKHRALEISHTYNNLPTPTTQYKARSCKPFVAATPPNTRASSSRNIENIPPSAPVSSLATEKQGSSKCPTPRAAPKRVSPKKKAKSRPGIPKSRTFSVFSNFTASLSRTSLGQLTGSDSRRTSTSSKSTARKDPAPYMNPQSAASTSSQALLNPAVETTNPLQIYTAQSSAYWTGRFMALQDRFQSETLLPENLATLSKRQLKHRADAAPKISRSTTTVASTYPSYEAAATLLVDEDNRSRRIFLHLDALCATSEARVSLQKWQQNYARRMGKENLRMKSLIWSTLEAKNMPLAVVAPDDDADVVGEVADLVVLLVVVEVLEEEARGGEHALRVELPEADLVDDDGGQHGLLRRGGDAVHLLVRVRRQVRDDLVRGDPHVHGPPDRGPRQNPLPCTIPVGLALDNRQLNCTSYNPSIHTHTHATSETHTTAFRLFSPVPFNSFSLAALSLFCTVRIVRMVFGASTRPHFPFPTAPFGTQPEALSTYTLANPKAARPRPRHNPHTQYTLFEQMKNIFEARRKRNITPTMAFFLGALGKLFATSITYPYITVKSQMHVAGNGQKEGMTQAIRRVIKEEGYAGLYKGIGPKVTQSVLTAAFLFAFKDVLYEQTVKLRGTMARKAVKA</sequence>
<name>A0ACC1NIV4_9PEZI</name>
<dbReference type="Proteomes" id="UP001143856">
    <property type="component" value="Unassembled WGS sequence"/>
</dbReference>
<gene>
    <name evidence="1" type="ORF">NUW58_g7523</name>
</gene>
<protein>
    <submittedName>
        <fullName evidence="1">Uncharacterized protein</fullName>
    </submittedName>
</protein>
<evidence type="ECO:0000313" key="2">
    <source>
        <dbReference type="Proteomes" id="UP001143856"/>
    </source>
</evidence>
<comment type="caution">
    <text evidence="1">The sequence shown here is derived from an EMBL/GenBank/DDBJ whole genome shotgun (WGS) entry which is preliminary data.</text>
</comment>
<reference evidence="1" key="1">
    <citation type="submission" date="2022-10" db="EMBL/GenBank/DDBJ databases">
        <title>Genome Sequence of Xylaria curta.</title>
        <authorList>
            <person name="Buettner E."/>
        </authorList>
    </citation>
    <scope>NUCLEOTIDE SEQUENCE</scope>
    <source>
        <strain evidence="1">Babe10</strain>
    </source>
</reference>
<proteinExistence type="predicted"/>
<accession>A0ACC1NIV4</accession>
<organism evidence="1 2">
    <name type="scientific">Xylaria curta</name>
    <dbReference type="NCBI Taxonomy" id="42375"/>
    <lineage>
        <taxon>Eukaryota</taxon>
        <taxon>Fungi</taxon>
        <taxon>Dikarya</taxon>
        <taxon>Ascomycota</taxon>
        <taxon>Pezizomycotina</taxon>
        <taxon>Sordariomycetes</taxon>
        <taxon>Xylariomycetidae</taxon>
        <taxon>Xylariales</taxon>
        <taxon>Xylariaceae</taxon>
        <taxon>Xylaria</taxon>
    </lineage>
</organism>
<dbReference type="EMBL" id="JAPDGR010001974">
    <property type="protein sequence ID" value="KAJ2978354.1"/>
    <property type="molecule type" value="Genomic_DNA"/>
</dbReference>
<keyword evidence="2" id="KW-1185">Reference proteome</keyword>